<sequence>MSIDLNKVKHNNNTPIITNKPLISMAERTFSSKIKVDQQKEFTTRGMEYKTFLSIAISEYYETPENSTPDKIPSPPAIFLEEVLDMQSMISSLEKVVKKENYSLKANNDKMHTKKMVKQLKTVNARFHIYQFKQDRTFRVILCNIHHSANMVELKEELLLLGYKILNISNVIKCALCEEGDHPADYRGCLVHKKLQQNKFPRQKILPNQPTVQYHSSTSLNKVKFNCFTTYAEAVKGFAKEHATNADNSASNNLNIFIQFMGK</sequence>
<evidence type="ECO:0000313" key="2">
    <source>
        <dbReference type="Proteomes" id="UP001607303"/>
    </source>
</evidence>
<keyword evidence="2" id="KW-1185">Reference proteome</keyword>
<comment type="caution">
    <text evidence="1">The sequence shown here is derived from an EMBL/GenBank/DDBJ whole genome shotgun (WGS) entry which is preliminary data.</text>
</comment>
<protein>
    <submittedName>
        <fullName evidence="1">Uncharacterized protein</fullName>
    </submittedName>
</protein>
<dbReference type="EMBL" id="JAYRBN010000114">
    <property type="protein sequence ID" value="KAL2723589.1"/>
    <property type="molecule type" value="Genomic_DNA"/>
</dbReference>
<reference evidence="1 2" key="1">
    <citation type="journal article" date="2024" name="Ann. Entomol. Soc. Am.">
        <title>Genomic analyses of the southern and eastern yellowjacket wasps (Hymenoptera: Vespidae) reveal evolutionary signatures of social life.</title>
        <authorList>
            <person name="Catto M.A."/>
            <person name="Caine P.B."/>
            <person name="Orr S.E."/>
            <person name="Hunt B.G."/>
            <person name="Goodisman M.A.D."/>
        </authorList>
    </citation>
    <scope>NUCLEOTIDE SEQUENCE [LARGE SCALE GENOMIC DNA]</scope>
    <source>
        <strain evidence="1">232</strain>
        <tissue evidence="1">Head and thorax</tissue>
    </source>
</reference>
<evidence type="ECO:0000313" key="1">
    <source>
        <dbReference type="EMBL" id="KAL2723589.1"/>
    </source>
</evidence>
<proteinExistence type="predicted"/>
<name>A0ABD2ASI4_VESMC</name>
<gene>
    <name evidence="1" type="ORF">V1477_019440</name>
</gene>
<accession>A0ABD2ASI4</accession>
<dbReference type="Proteomes" id="UP001607303">
    <property type="component" value="Unassembled WGS sequence"/>
</dbReference>
<dbReference type="AlphaFoldDB" id="A0ABD2ASI4"/>
<organism evidence="1 2">
    <name type="scientific">Vespula maculifrons</name>
    <name type="common">Eastern yellow jacket</name>
    <name type="synonym">Wasp</name>
    <dbReference type="NCBI Taxonomy" id="7453"/>
    <lineage>
        <taxon>Eukaryota</taxon>
        <taxon>Metazoa</taxon>
        <taxon>Ecdysozoa</taxon>
        <taxon>Arthropoda</taxon>
        <taxon>Hexapoda</taxon>
        <taxon>Insecta</taxon>
        <taxon>Pterygota</taxon>
        <taxon>Neoptera</taxon>
        <taxon>Endopterygota</taxon>
        <taxon>Hymenoptera</taxon>
        <taxon>Apocrita</taxon>
        <taxon>Aculeata</taxon>
        <taxon>Vespoidea</taxon>
        <taxon>Vespidae</taxon>
        <taxon>Vespinae</taxon>
        <taxon>Vespula</taxon>
    </lineage>
</organism>